<evidence type="ECO:0000313" key="19">
    <source>
        <dbReference type="Proteomes" id="UP000654279"/>
    </source>
</evidence>
<keyword evidence="7 15" id="KW-0808">Transferase</keyword>
<dbReference type="FunFam" id="3.40.50.620:FF:000004">
    <property type="entry name" value="tRNA-specific 2-thiouridylase MnmA"/>
    <property type="match status" value="1"/>
</dbReference>
<dbReference type="GO" id="GO:0000049">
    <property type="term" value="F:tRNA binding"/>
    <property type="evidence" value="ECO:0007669"/>
    <property type="project" value="UniProtKB-KW"/>
</dbReference>
<evidence type="ECO:0000256" key="10">
    <source>
        <dbReference type="ARBA" id="ARBA00022840"/>
    </source>
</evidence>
<feature type="region of interest" description="Interaction with target base in tRNA" evidence="15">
    <location>
        <begin position="94"/>
        <end position="96"/>
    </location>
</feature>
<evidence type="ECO:0000256" key="7">
    <source>
        <dbReference type="ARBA" id="ARBA00022679"/>
    </source>
</evidence>
<comment type="catalytic activity">
    <reaction evidence="13 15">
        <text>S-sulfanyl-L-cysteinyl-[protein] + uridine(34) in tRNA + AH2 + ATP = 2-thiouridine(34) in tRNA + L-cysteinyl-[protein] + A + AMP + diphosphate + H(+)</text>
        <dbReference type="Rhea" id="RHEA:47032"/>
        <dbReference type="Rhea" id="RHEA-COMP:10131"/>
        <dbReference type="Rhea" id="RHEA-COMP:11726"/>
        <dbReference type="Rhea" id="RHEA-COMP:11727"/>
        <dbReference type="Rhea" id="RHEA-COMP:11728"/>
        <dbReference type="ChEBI" id="CHEBI:13193"/>
        <dbReference type="ChEBI" id="CHEBI:15378"/>
        <dbReference type="ChEBI" id="CHEBI:17499"/>
        <dbReference type="ChEBI" id="CHEBI:29950"/>
        <dbReference type="ChEBI" id="CHEBI:30616"/>
        <dbReference type="ChEBI" id="CHEBI:33019"/>
        <dbReference type="ChEBI" id="CHEBI:61963"/>
        <dbReference type="ChEBI" id="CHEBI:65315"/>
        <dbReference type="ChEBI" id="CHEBI:87170"/>
        <dbReference type="ChEBI" id="CHEBI:456215"/>
        <dbReference type="EC" id="2.8.1.13"/>
    </reaction>
</comment>
<dbReference type="AlphaFoldDB" id="A0A926D1G9"/>
<evidence type="ECO:0000259" key="17">
    <source>
        <dbReference type="Pfam" id="PF20259"/>
    </source>
</evidence>
<feature type="active site" description="Cysteine persulfide intermediate" evidence="15">
    <location>
        <position position="195"/>
    </location>
</feature>
<feature type="region of interest" description="Interaction with tRNA" evidence="15">
    <location>
        <begin position="308"/>
        <end position="309"/>
    </location>
</feature>
<dbReference type="PANTHER" id="PTHR11933">
    <property type="entry name" value="TRNA 5-METHYLAMINOMETHYL-2-THIOURIDYLATE -METHYLTRANSFERASE"/>
    <property type="match status" value="1"/>
</dbReference>
<dbReference type="InterPro" id="IPR046884">
    <property type="entry name" value="MnmA-like_central"/>
</dbReference>
<dbReference type="FunFam" id="2.40.30.10:FF:000023">
    <property type="entry name" value="tRNA-specific 2-thiouridylase MnmA"/>
    <property type="match status" value="1"/>
</dbReference>
<evidence type="ECO:0000256" key="5">
    <source>
        <dbReference type="ARBA" id="ARBA00022490"/>
    </source>
</evidence>
<comment type="caution">
    <text evidence="18">The sequence shown here is derived from an EMBL/GenBank/DDBJ whole genome shotgun (WGS) entry which is preliminary data.</text>
</comment>
<dbReference type="RefSeq" id="WP_249285594.1">
    <property type="nucleotide sequence ID" value="NZ_JACRSO010000004.1"/>
</dbReference>
<evidence type="ECO:0000256" key="4">
    <source>
        <dbReference type="ARBA" id="ARBA00013805"/>
    </source>
</evidence>
<keyword evidence="19" id="KW-1185">Reference proteome</keyword>
<dbReference type="InterPro" id="IPR023382">
    <property type="entry name" value="MnmA-like_central_sf"/>
</dbReference>
<reference evidence="18" key="1">
    <citation type="submission" date="2020-08" db="EMBL/GenBank/DDBJ databases">
        <title>Genome public.</title>
        <authorList>
            <person name="Liu C."/>
            <person name="Sun Q."/>
        </authorList>
    </citation>
    <scope>NUCLEOTIDE SEQUENCE</scope>
    <source>
        <strain evidence="18">NSJ-44</strain>
    </source>
</reference>
<dbReference type="NCBIfam" id="TIGR00420">
    <property type="entry name" value="trmU"/>
    <property type="match status" value="1"/>
</dbReference>
<sequence length="362" mass="40349">MAQRVVVGLSGGVDSSVAALLLKRQGYEVIGVFMKNWEEKDEEGACTSDADFADVRRVCEVIDIPYYTVDFAREYWDRVFTHFLEEYKRGRTPNPDILCNREIKFKAFLEFALSIGADKIATGHFVRSDAPQGKPRLLRGVDPGKDQSYFLYEVPAAALGRALFPVGGMTKAQVRALAAQEGLATAGKRDSTGICFIGERNFRQFLSQYLPAQPGQMLDYHTGRVVGQHMGLMYYTLGQRRGLGIGGDAQGDGRRWFVIRKDLERNVLYVAQGEDAPELYSGGLIAHGLHFFDPDEAREQFSCTAKFRYRQGDQGVRVTRTGPDEMRVDFETRQRAVTPGQSVVLYDGEVCLGGGVIDQVLD</sequence>
<dbReference type="CDD" id="cd01998">
    <property type="entry name" value="MnmA_TRMU-like"/>
    <property type="match status" value="1"/>
</dbReference>
<dbReference type="SUPFAM" id="SSF52402">
    <property type="entry name" value="Adenine nucleotide alpha hydrolases-like"/>
    <property type="match status" value="1"/>
</dbReference>
<keyword evidence="9 15" id="KW-0547">Nucleotide-binding</keyword>
<evidence type="ECO:0000256" key="14">
    <source>
        <dbReference type="ARBA" id="ARBA00056575"/>
    </source>
</evidence>
<feature type="binding site" evidence="15">
    <location>
        <begin position="8"/>
        <end position="15"/>
    </location>
    <ligand>
        <name>ATP</name>
        <dbReference type="ChEBI" id="CHEBI:30616"/>
    </ligand>
</feature>
<dbReference type="Pfam" id="PF03054">
    <property type="entry name" value="tRNA_Me_trans"/>
    <property type="match status" value="1"/>
</dbReference>
<feature type="binding site" evidence="15">
    <location>
        <position position="123"/>
    </location>
    <ligand>
        <name>ATP</name>
        <dbReference type="ChEBI" id="CHEBI:30616"/>
    </ligand>
</feature>
<feature type="site" description="Interaction with tRNA" evidence="15">
    <location>
        <position position="124"/>
    </location>
</feature>
<gene>
    <name evidence="15 18" type="primary">mnmA</name>
    <name evidence="18" type="ORF">H8699_10100</name>
</gene>
<dbReference type="Gene3D" id="2.30.30.280">
    <property type="entry name" value="Adenine nucleotide alpha hydrolases-like domains"/>
    <property type="match status" value="1"/>
</dbReference>
<evidence type="ECO:0000256" key="3">
    <source>
        <dbReference type="ARBA" id="ARBA00011949"/>
    </source>
</evidence>
<dbReference type="GO" id="GO:0005524">
    <property type="term" value="F:ATP binding"/>
    <property type="evidence" value="ECO:0007669"/>
    <property type="project" value="UniProtKB-KW"/>
</dbReference>
<dbReference type="Pfam" id="PF20258">
    <property type="entry name" value="tRNA_Me_trans_C"/>
    <property type="match status" value="1"/>
</dbReference>
<keyword evidence="12" id="KW-1015">Disulfide bond</keyword>
<evidence type="ECO:0000256" key="9">
    <source>
        <dbReference type="ARBA" id="ARBA00022741"/>
    </source>
</evidence>
<evidence type="ECO:0000256" key="15">
    <source>
        <dbReference type="HAMAP-Rule" id="MF_00144"/>
    </source>
</evidence>
<keyword evidence="8 15" id="KW-0819">tRNA processing</keyword>
<comment type="caution">
    <text evidence="15">Lacks conserved residue(s) required for the propagation of feature annotation.</text>
</comment>
<accession>A0A926D1G9</accession>
<dbReference type="Proteomes" id="UP000654279">
    <property type="component" value="Unassembled WGS sequence"/>
</dbReference>
<feature type="active site" description="Nucleophile" evidence="15">
    <location>
        <position position="99"/>
    </location>
</feature>
<evidence type="ECO:0000256" key="11">
    <source>
        <dbReference type="ARBA" id="ARBA00022884"/>
    </source>
</evidence>
<evidence type="ECO:0000256" key="2">
    <source>
        <dbReference type="ARBA" id="ARBA00006191"/>
    </source>
</evidence>
<feature type="site" description="Interaction with tRNA" evidence="15">
    <location>
        <position position="341"/>
    </location>
</feature>
<evidence type="ECO:0000256" key="13">
    <source>
        <dbReference type="ARBA" id="ARBA00051542"/>
    </source>
</evidence>
<comment type="similarity">
    <text evidence="2 15">Belongs to the MnmA/TRMU family.</text>
</comment>
<feature type="region of interest" description="Interaction with tRNA" evidence="15">
    <location>
        <begin position="145"/>
        <end position="147"/>
    </location>
</feature>
<keyword evidence="6 15" id="KW-0820">tRNA-binding</keyword>
<keyword evidence="10 15" id="KW-0067">ATP-binding</keyword>
<feature type="domain" description="tRNA-specific 2-thiouridylase MnmA-like central" evidence="17">
    <location>
        <begin position="204"/>
        <end position="272"/>
    </location>
</feature>
<dbReference type="FunFam" id="2.30.30.280:FF:000001">
    <property type="entry name" value="tRNA-specific 2-thiouridylase MnmA"/>
    <property type="match status" value="1"/>
</dbReference>
<evidence type="ECO:0000256" key="6">
    <source>
        <dbReference type="ARBA" id="ARBA00022555"/>
    </source>
</evidence>
<organism evidence="18 19">
    <name type="scientific">Luoshenia tenuis</name>
    <dbReference type="NCBI Taxonomy" id="2763654"/>
    <lineage>
        <taxon>Bacteria</taxon>
        <taxon>Bacillati</taxon>
        <taxon>Bacillota</taxon>
        <taxon>Clostridia</taxon>
        <taxon>Christensenellales</taxon>
        <taxon>Christensenellaceae</taxon>
        <taxon>Luoshenia</taxon>
    </lineage>
</organism>
<keyword evidence="11 15" id="KW-0694">RNA-binding</keyword>
<feature type="domain" description="tRNA-specific 2-thiouridylase MnmA-like C-terminal" evidence="16">
    <location>
        <begin position="283"/>
        <end position="357"/>
    </location>
</feature>
<evidence type="ECO:0000256" key="8">
    <source>
        <dbReference type="ARBA" id="ARBA00022694"/>
    </source>
</evidence>
<dbReference type="EMBL" id="JACRSO010000004">
    <property type="protein sequence ID" value="MBC8529779.1"/>
    <property type="molecule type" value="Genomic_DNA"/>
</dbReference>
<comment type="function">
    <text evidence="14 15">Catalyzes the 2-thiolation of uridine at the wobble position (U34) of tRNA, leading to the formation of s(2)U34.</text>
</comment>
<evidence type="ECO:0000259" key="16">
    <source>
        <dbReference type="Pfam" id="PF20258"/>
    </source>
</evidence>
<dbReference type="Gene3D" id="2.40.30.10">
    <property type="entry name" value="Translation factors"/>
    <property type="match status" value="1"/>
</dbReference>
<dbReference type="GO" id="GO:0002143">
    <property type="term" value="P:tRNA wobble position uridine thiolation"/>
    <property type="evidence" value="ECO:0007669"/>
    <property type="project" value="TreeGrafter"/>
</dbReference>
<dbReference type="Pfam" id="PF20259">
    <property type="entry name" value="tRNA_Me_trans_M"/>
    <property type="match status" value="1"/>
</dbReference>
<dbReference type="GO" id="GO:0103016">
    <property type="term" value="F:tRNA-uridine 2-sulfurtransferase activity"/>
    <property type="evidence" value="ECO:0007669"/>
    <property type="project" value="UniProtKB-EC"/>
</dbReference>
<dbReference type="PANTHER" id="PTHR11933:SF5">
    <property type="entry name" value="MITOCHONDRIAL TRNA-SPECIFIC 2-THIOURIDYLASE 1"/>
    <property type="match status" value="1"/>
</dbReference>
<dbReference type="HAMAP" id="MF_00144">
    <property type="entry name" value="tRNA_thiouridyl_MnmA"/>
    <property type="match status" value="1"/>
</dbReference>
<protein>
    <recommendedName>
        <fullName evidence="4 15">tRNA-specific 2-thiouridylase MnmA</fullName>
        <ecNumber evidence="3 15">2.8.1.13</ecNumber>
    </recommendedName>
</protein>
<comment type="subcellular location">
    <subcellularLocation>
        <location evidence="1 15">Cytoplasm</location>
    </subcellularLocation>
</comment>
<dbReference type="EC" id="2.8.1.13" evidence="3 15"/>
<dbReference type="GO" id="GO:0005737">
    <property type="term" value="C:cytoplasm"/>
    <property type="evidence" value="ECO:0007669"/>
    <property type="project" value="UniProtKB-SubCell"/>
</dbReference>
<evidence type="ECO:0000256" key="12">
    <source>
        <dbReference type="ARBA" id="ARBA00023157"/>
    </source>
</evidence>
<dbReference type="InterPro" id="IPR014729">
    <property type="entry name" value="Rossmann-like_a/b/a_fold"/>
</dbReference>
<dbReference type="InterPro" id="IPR004506">
    <property type="entry name" value="MnmA-like"/>
</dbReference>
<proteinExistence type="inferred from homology"/>
<evidence type="ECO:0000256" key="1">
    <source>
        <dbReference type="ARBA" id="ARBA00004496"/>
    </source>
</evidence>
<keyword evidence="5 15" id="KW-0963">Cytoplasm</keyword>
<dbReference type="NCBIfam" id="NF001138">
    <property type="entry name" value="PRK00143.1"/>
    <property type="match status" value="1"/>
</dbReference>
<dbReference type="Gene3D" id="3.40.50.620">
    <property type="entry name" value="HUPs"/>
    <property type="match status" value="1"/>
</dbReference>
<name>A0A926D1G9_9FIRM</name>
<evidence type="ECO:0000313" key="18">
    <source>
        <dbReference type="EMBL" id="MBC8529779.1"/>
    </source>
</evidence>
<dbReference type="InterPro" id="IPR046885">
    <property type="entry name" value="MnmA-like_C"/>
</dbReference>
<feature type="binding site" evidence="15">
    <location>
        <position position="34"/>
    </location>
    <ligand>
        <name>ATP</name>
        <dbReference type="ChEBI" id="CHEBI:30616"/>
    </ligand>
</feature>